<dbReference type="InterPro" id="IPR013343">
    <property type="entry name" value="CRISPR-assoc_prot_Cas4"/>
</dbReference>
<dbReference type="EC" id="3.1.-.-" evidence="14"/>
<evidence type="ECO:0000256" key="9">
    <source>
        <dbReference type="ARBA" id="ARBA00023118"/>
    </source>
</evidence>
<keyword evidence="9 14" id="KW-0051">Antiviral defense</keyword>
<evidence type="ECO:0000256" key="7">
    <source>
        <dbReference type="ARBA" id="ARBA00023004"/>
    </source>
</evidence>
<evidence type="ECO:0000256" key="13">
    <source>
        <dbReference type="ARBA" id="ARBA00038592"/>
    </source>
</evidence>
<comment type="catalytic activity">
    <reaction evidence="12">
        <text>exonucleolytic cleavage in the 5'- to 3'-direction to yield nucleoside 3'-phosphates.</text>
        <dbReference type="EC" id="3.1.12.1"/>
    </reaction>
</comment>
<dbReference type="InterPro" id="IPR050646">
    <property type="entry name" value="Cas1"/>
</dbReference>
<dbReference type="HAMAP" id="MF_01470">
    <property type="entry name" value="Cas1"/>
    <property type="match status" value="1"/>
</dbReference>
<evidence type="ECO:0000256" key="11">
    <source>
        <dbReference type="ARBA" id="ARBA00023211"/>
    </source>
</evidence>
<keyword evidence="10 14" id="KW-0238">DNA-binding</keyword>
<dbReference type="NCBIfam" id="TIGR00287">
    <property type="entry name" value="cas1"/>
    <property type="match status" value="1"/>
</dbReference>
<keyword evidence="7" id="KW-0408">Iron</keyword>
<comment type="cofactor">
    <cofactor evidence="14">
        <name>Mg(2+)</name>
        <dbReference type="ChEBI" id="CHEBI:18420"/>
    </cofactor>
    <cofactor evidence="14">
        <name>Mn(2+)</name>
        <dbReference type="ChEBI" id="CHEBI:29035"/>
    </cofactor>
</comment>
<evidence type="ECO:0000256" key="1">
    <source>
        <dbReference type="ARBA" id="ARBA00022722"/>
    </source>
</evidence>
<evidence type="ECO:0000313" key="16">
    <source>
        <dbReference type="EMBL" id="PFG50170.1"/>
    </source>
</evidence>
<keyword evidence="17" id="KW-1185">Reference proteome</keyword>
<dbReference type="RefSeq" id="WP_098513955.1">
    <property type="nucleotide sequence ID" value="NZ_JBIAKZ010000012.1"/>
</dbReference>
<dbReference type="InterPro" id="IPR002729">
    <property type="entry name" value="CRISPR-assoc_Cas1"/>
</dbReference>
<dbReference type="Pfam" id="PF01930">
    <property type="entry name" value="Cas_Cas4"/>
    <property type="match status" value="1"/>
</dbReference>
<keyword evidence="11 14" id="KW-0464">Manganese</keyword>
<dbReference type="GO" id="GO:0051607">
    <property type="term" value="P:defense response to virus"/>
    <property type="evidence" value="ECO:0007669"/>
    <property type="project" value="UniProtKB-UniRule"/>
</dbReference>
<dbReference type="Gene3D" id="1.20.120.920">
    <property type="entry name" value="CRISPR-associated endonuclease Cas1, C-terminal domain"/>
    <property type="match status" value="1"/>
</dbReference>
<gene>
    <name evidence="14" type="primary">cas1</name>
    <name evidence="16" type="ORF">ATK36_5376</name>
</gene>
<dbReference type="Pfam" id="PF01867">
    <property type="entry name" value="Cas_Cas1"/>
    <property type="match status" value="1"/>
</dbReference>
<dbReference type="InterPro" id="IPR042211">
    <property type="entry name" value="CRISPR-assoc_Cas1_N"/>
</dbReference>
<dbReference type="CDD" id="cd09634">
    <property type="entry name" value="Cas1_I-II-III"/>
    <property type="match status" value="1"/>
</dbReference>
<evidence type="ECO:0000256" key="8">
    <source>
        <dbReference type="ARBA" id="ARBA00023014"/>
    </source>
</evidence>
<keyword evidence="4 14" id="KW-0378">Hydrolase</keyword>
<comment type="subunit">
    <text evidence="13 14">Homodimer, forms a heterotetramer with a Cas2 homodimer.</text>
</comment>
<dbReference type="InterPro" id="IPR022765">
    <property type="entry name" value="Dna2/Cas4_DUF83"/>
</dbReference>
<dbReference type="Proteomes" id="UP000243542">
    <property type="component" value="Unassembled WGS sequence"/>
</dbReference>
<dbReference type="InterPro" id="IPR042206">
    <property type="entry name" value="CRISPR-assoc_Cas1_C"/>
</dbReference>
<feature type="binding site" evidence="14">
    <location>
        <position position="439"/>
    </location>
    <ligand>
        <name>Mn(2+)</name>
        <dbReference type="ChEBI" id="CHEBI:29035"/>
    </ligand>
</feature>
<keyword evidence="2 14" id="KW-0479">Metal-binding</keyword>
<dbReference type="GO" id="GO:0003677">
    <property type="term" value="F:DNA binding"/>
    <property type="evidence" value="ECO:0007669"/>
    <property type="project" value="UniProtKB-KW"/>
</dbReference>
<comment type="similarity">
    <text evidence="14">Belongs to the CRISPR-associated endonuclease Cas1 family.</text>
</comment>
<keyword evidence="8" id="KW-0411">Iron-sulfur</keyword>
<dbReference type="EMBL" id="PDJK01000002">
    <property type="protein sequence ID" value="PFG50170.1"/>
    <property type="molecule type" value="Genomic_DNA"/>
</dbReference>
<keyword evidence="6 14" id="KW-0460">Magnesium</keyword>
<dbReference type="GO" id="GO:0046872">
    <property type="term" value="F:metal ion binding"/>
    <property type="evidence" value="ECO:0007669"/>
    <property type="project" value="UniProtKB-UniRule"/>
</dbReference>
<feature type="binding site" evidence="14">
    <location>
        <position position="454"/>
    </location>
    <ligand>
        <name>Mn(2+)</name>
        <dbReference type="ChEBI" id="CHEBI:29035"/>
    </ligand>
</feature>
<evidence type="ECO:0000256" key="2">
    <source>
        <dbReference type="ARBA" id="ARBA00022723"/>
    </source>
</evidence>
<dbReference type="PANTHER" id="PTHR34353">
    <property type="entry name" value="CRISPR-ASSOCIATED ENDONUCLEASE CAS1 1"/>
    <property type="match status" value="1"/>
</dbReference>
<evidence type="ECO:0000256" key="5">
    <source>
        <dbReference type="ARBA" id="ARBA00022839"/>
    </source>
</evidence>
<evidence type="ECO:0000256" key="12">
    <source>
        <dbReference type="ARBA" id="ARBA00033996"/>
    </source>
</evidence>
<reference evidence="16 17" key="1">
    <citation type="submission" date="2017-10" db="EMBL/GenBank/DDBJ databases">
        <title>Sequencing the genomes of 1000 actinobacteria strains.</title>
        <authorList>
            <person name="Klenk H.-P."/>
        </authorList>
    </citation>
    <scope>NUCLEOTIDE SEQUENCE [LARGE SCALE GENOMIC DNA]</scope>
    <source>
        <strain evidence="16 17">DSM 46092</strain>
    </source>
</reference>
<dbReference type="Gene3D" id="3.100.10.20">
    <property type="entry name" value="CRISPR-associated endonuclease Cas1, N-terminal domain"/>
    <property type="match status" value="1"/>
</dbReference>
<protein>
    <recommendedName>
        <fullName evidence="14">CRISPR-associated endonuclease Cas1</fullName>
        <ecNumber evidence="14">3.1.-.-</ecNumber>
    </recommendedName>
</protein>
<feature type="binding site" evidence="14">
    <location>
        <position position="367"/>
    </location>
    <ligand>
        <name>Mn(2+)</name>
        <dbReference type="ChEBI" id="CHEBI:29035"/>
    </ligand>
</feature>
<proteinExistence type="inferred from homology"/>
<dbReference type="InterPro" id="IPR011604">
    <property type="entry name" value="PDDEXK-like_dom_sf"/>
</dbReference>
<feature type="domain" description="DUF83" evidence="15">
    <location>
        <begin position="10"/>
        <end position="191"/>
    </location>
</feature>
<evidence type="ECO:0000256" key="10">
    <source>
        <dbReference type="ARBA" id="ARBA00023125"/>
    </source>
</evidence>
<dbReference type="PANTHER" id="PTHR34353:SF2">
    <property type="entry name" value="CRISPR-ASSOCIATED ENDONUCLEASE CAS1 1"/>
    <property type="match status" value="1"/>
</dbReference>
<sequence length="547" mass="60573">MLEDLLPARMVNEFVYCPRLFYLEWVEARFADNDDTRLGQQVHRKVDQASGAVPLPEDGPVTAARSITVSSPRLGVISKLDLLENDGNGAVVPVDYKKGKPQPDGSPWPSDEVQVCLQALALRDNGYSCTHAELYYAATRQRVRIELTGERVARVEDVVAGARRVAERDTAPLPLVDSPKCVRCSLVGLCLPDETNALLARRDQPPRRLVPRDPDQRPVYVTEPGSFVGVRSGRLEITRDKEKLASFRLIDVAQLAVFGRVQVSTQALQACFARQIPVLWLSTGGWLHGYALGQPPKYAELRRRQTAAHAQSRTGYAQSMIAGKILNARTLLRRNARGDVNVTVASLKRLAEQARSTSTFPTLLGIEGTAARLYFAAFPAMIAPAADHIAHTFSQLGRNRRPPPDPLNALLSFCYAMLTKDLVAITLGVGLDPYLGIYHRSRHGRPSLALDLAEEFRPLIADSVVISLLNNGEITSSDFLRRAGAVSLTANGRRTVLRAYERRLDTEIQHPLFGYRISYRRVMDLQARLLSGALVGEIPEYKPMITR</sequence>
<keyword evidence="1 14" id="KW-0540">Nuclease</keyword>
<dbReference type="GO" id="GO:0043571">
    <property type="term" value="P:maintenance of CRISPR repeat elements"/>
    <property type="evidence" value="ECO:0007669"/>
    <property type="project" value="UniProtKB-UniRule"/>
</dbReference>
<evidence type="ECO:0000259" key="15">
    <source>
        <dbReference type="Pfam" id="PF01930"/>
    </source>
</evidence>
<dbReference type="GO" id="GO:0004519">
    <property type="term" value="F:endonuclease activity"/>
    <property type="evidence" value="ECO:0007669"/>
    <property type="project" value="UniProtKB-UniRule"/>
</dbReference>
<dbReference type="Gene3D" id="3.90.320.10">
    <property type="match status" value="1"/>
</dbReference>
<name>A0A2A9FI35_9PSEU</name>
<evidence type="ECO:0000256" key="4">
    <source>
        <dbReference type="ARBA" id="ARBA00022801"/>
    </source>
</evidence>
<keyword evidence="3 14" id="KW-0255">Endonuclease</keyword>
<keyword evidence="5" id="KW-0269">Exonuclease</keyword>
<dbReference type="NCBIfam" id="TIGR00372">
    <property type="entry name" value="cas4"/>
    <property type="match status" value="1"/>
</dbReference>
<comment type="caution">
    <text evidence="16">The sequence shown here is derived from an EMBL/GenBank/DDBJ whole genome shotgun (WGS) entry which is preliminary data.</text>
</comment>
<dbReference type="GO" id="GO:0004527">
    <property type="term" value="F:exonuclease activity"/>
    <property type="evidence" value="ECO:0007669"/>
    <property type="project" value="UniProtKB-KW"/>
</dbReference>
<evidence type="ECO:0000256" key="14">
    <source>
        <dbReference type="HAMAP-Rule" id="MF_01470"/>
    </source>
</evidence>
<organism evidence="16 17">
    <name type="scientific">Amycolatopsis sulphurea</name>
    <dbReference type="NCBI Taxonomy" id="76022"/>
    <lineage>
        <taxon>Bacteria</taxon>
        <taxon>Bacillati</taxon>
        <taxon>Actinomycetota</taxon>
        <taxon>Actinomycetes</taxon>
        <taxon>Pseudonocardiales</taxon>
        <taxon>Pseudonocardiaceae</taxon>
        <taxon>Amycolatopsis</taxon>
    </lineage>
</organism>
<dbReference type="GO" id="GO:0051536">
    <property type="term" value="F:iron-sulfur cluster binding"/>
    <property type="evidence" value="ECO:0007669"/>
    <property type="project" value="UniProtKB-KW"/>
</dbReference>
<evidence type="ECO:0000256" key="3">
    <source>
        <dbReference type="ARBA" id="ARBA00022759"/>
    </source>
</evidence>
<dbReference type="AlphaFoldDB" id="A0A2A9FI35"/>
<comment type="function">
    <text evidence="14">CRISPR (clustered regularly interspaced short palindromic repeat), is an adaptive immune system that provides protection against mobile genetic elements (viruses, transposable elements and conjugative plasmids). CRISPR clusters contain spacers, sequences complementary to antecedent mobile elements, and target invading nucleic acids. CRISPR clusters are transcribed and processed into CRISPR RNA (crRNA). Acts as a dsDNA endonuclease. Involved in the integration of spacer DNA into the CRISPR cassette.</text>
</comment>
<evidence type="ECO:0000313" key="17">
    <source>
        <dbReference type="Proteomes" id="UP000243542"/>
    </source>
</evidence>
<evidence type="ECO:0000256" key="6">
    <source>
        <dbReference type="ARBA" id="ARBA00022842"/>
    </source>
</evidence>
<accession>A0A2A9FI35</accession>